<dbReference type="GO" id="GO:0004828">
    <property type="term" value="F:serine-tRNA ligase activity"/>
    <property type="evidence" value="ECO:0007669"/>
    <property type="project" value="UniProtKB-EC"/>
</dbReference>
<evidence type="ECO:0000256" key="3">
    <source>
        <dbReference type="ARBA" id="ARBA00022741"/>
    </source>
</evidence>
<evidence type="ECO:0000256" key="1">
    <source>
        <dbReference type="ARBA" id="ARBA00012840"/>
    </source>
</evidence>
<evidence type="ECO:0000256" key="2">
    <source>
        <dbReference type="ARBA" id="ARBA00022598"/>
    </source>
</evidence>
<name>A0A3N4KK19_9PEZI</name>
<dbReference type="InterPro" id="IPR002314">
    <property type="entry name" value="aa-tRNA-synt_IIb"/>
</dbReference>
<keyword evidence="3" id="KW-0547">Nucleotide-binding</keyword>
<feature type="binding site" evidence="8">
    <location>
        <position position="466"/>
    </location>
    <ligand>
        <name>L-serine</name>
        <dbReference type="ChEBI" id="CHEBI:33384"/>
    </ligand>
</feature>
<feature type="binding site" evidence="8">
    <location>
        <position position="349"/>
    </location>
    <ligand>
        <name>L-serine</name>
        <dbReference type="ChEBI" id="CHEBI:33384"/>
    </ligand>
</feature>
<feature type="binding site" evidence="9">
    <location>
        <begin position="326"/>
        <end position="328"/>
    </location>
    <ligand>
        <name>ATP</name>
        <dbReference type="ChEBI" id="CHEBI:30616"/>
    </ligand>
</feature>
<dbReference type="UniPathway" id="UPA00906">
    <property type="reaction ID" value="UER00895"/>
</dbReference>
<feature type="region of interest" description="Disordered" evidence="10">
    <location>
        <begin position="26"/>
        <end position="56"/>
    </location>
</feature>
<feature type="compositionally biased region" description="Low complexity" evidence="10">
    <location>
        <begin position="32"/>
        <end position="45"/>
    </location>
</feature>
<dbReference type="InterPro" id="IPR042103">
    <property type="entry name" value="SerRS_1_N_sf"/>
</dbReference>
<feature type="compositionally biased region" description="Pro residues" evidence="10">
    <location>
        <begin position="46"/>
        <end position="55"/>
    </location>
</feature>
<dbReference type="InterPro" id="IPR045864">
    <property type="entry name" value="aa-tRNA-synth_II/BPL/LPL"/>
</dbReference>
<dbReference type="SUPFAM" id="SSF55681">
    <property type="entry name" value="Class II aaRS and biotin synthetases"/>
    <property type="match status" value="1"/>
</dbReference>
<feature type="binding site" evidence="8">
    <location>
        <position position="295"/>
    </location>
    <ligand>
        <name>L-serine</name>
        <dbReference type="ChEBI" id="CHEBI:33384"/>
    </ligand>
</feature>
<accession>A0A3N4KK19</accession>
<proteinExistence type="predicted"/>
<evidence type="ECO:0000256" key="8">
    <source>
        <dbReference type="PIRSR" id="PIRSR001529-1"/>
    </source>
</evidence>
<evidence type="ECO:0000313" key="12">
    <source>
        <dbReference type="EMBL" id="RPB09709.1"/>
    </source>
</evidence>
<dbReference type="InterPro" id="IPR015866">
    <property type="entry name" value="Ser-tRNA-synth_1_N"/>
</dbReference>
<reference evidence="12 13" key="1">
    <citation type="journal article" date="2018" name="Nat. Ecol. Evol.">
        <title>Pezizomycetes genomes reveal the molecular basis of ectomycorrhizal truffle lifestyle.</title>
        <authorList>
            <person name="Murat C."/>
            <person name="Payen T."/>
            <person name="Noel B."/>
            <person name="Kuo A."/>
            <person name="Morin E."/>
            <person name="Chen J."/>
            <person name="Kohler A."/>
            <person name="Krizsan K."/>
            <person name="Balestrini R."/>
            <person name="Da Silva C."/>
            <person name="Montanini B."/>
            <person name="Hainaut M."/>
            <person name="Levati E."/>
            <person name="Barry K.W."/>
            <person name="Belfiori B."/>
            <person name="Cichocki N."/>
            <person name="Clum A."/>
            <person name="Dockter R.B."/>
            <person name="Fauchery L."/>
            <person name="Guy J."/>
            <person name="Iotti M."/>
            <person name="Le Tacon F."/>
            <person name="Lindquist E.A."/>
            <person name="Lipzen A."/>
            <person name="Malagnac F."/>
            <person name="Mello A."/>
            <person name="Molinier V."/>
            <person name="Miyauchi S."/>
            <person name="Poulain J."/>
            <person name="Riccioni C."/>
            <person name="Rubini A."/>
            <person name="Sitrit Y."/>
            <person name="Splivallo R."/>
            <person name="Traeger S."/>
            <person name="Wang M."/>
            <person name="Zifcakova L."/>
            <person name="Wipf D."/>
            <person name="Zambonelli A."/>
            <person name="Paolocci F."/>
            <person name="Nowrousian M."/>
            <person name="Ottonello S."/>
            <person name="Baldrian P."/>
            <person name="Spatafora J.W."/>
            <person name="Henrissat B."/>
            <person name="Nagy L.G."/>
            <person name="Aury J.M."/>
            <person name="Wincker P."/>
            <person name="Grigoriev I.V."/>
            <person name="Bonfante P."/>
            <person name="Martin F.M."/>
        </authorList>
    </citation>
    <scope>NUCLEOTIDE SEQUENCE [LARGE SCALE GENOMIC DNA]</scope>
    <source>
        <strain evidence="12 13">CCBAS932</strain>
    </source>
</reference>
<evidence type="ECO:0000256" key="5">
    <source>
        <dbReference type="ARBA" id="ARBA00023146"/>
    </source>
</evidence>
<organism evidence="12 13">
    <name type="scientific">Morchella conica CCBAS932</name>
    <dbReference type="NCBI Taxonomy" id="1392247"/>
    <lineage>
        <taxon>Eukaryota</taxon>
        <taxon>Fungi</taxon>
        <taxon>Dikarya</taxon>
        <taxon>Ascomycota</taxon>
        <taxon>Pezizomycotina</taxon>
        <taxon>Pezizomycetes</taxon>
        <taxon>Pezizales</taxon>
        <taxon>Morchellaceae</taxon>
        <taxon>Morchella</taxon>
    </lineage>
</organism>
<feature type="domain" description="Aminoacyl-transfer RNA synthetases class-II family profile" evidence="11">
    <location>
        <begin position="243"/>
        <end position="493"/>
    </location>
</feature>
<dbReference type="GO" id="GO:0006434">
    <property type="term" value="P:seryl-tRNA aminoacylation"/>
    <property type="evidence" value="ECO:0007669"/>
    <property type="project" value="InterPro"/>
</dbReference>
<dbReference type="GO" id="GO:0005524">
    <property type="term" value="F:ATP binding"/>
    <property type="evidence" value="ECO:0007669"/>
    <property type="project" value="UniProtKB-KW"/>
</dbReference>
<evidence type="ECO:0000256" key="7">
    <source>
        <dbReference type="ARBA" id="ARBA00034892"/>
    </source>
</evidence>
<dbReference type="STRING" id="1392247.A0A3N4KK19"/>
<feature type="binding site" evidence="8">
    <location>
        <position position="326"/>
    </location>
    <ligand>
        <name>L-serine</name>
        <dbReference type="ChEBI" id="CHEBI:33384"/>
    </ligand>
</feature>
<dbReference type="AlphaFoldDB" id="A0A3N4KK19"/>
<evidence type="ECO:0000256" key="9">
    <source>
        <dbReference type="PIRSR" id="PIRSR001529-2"/>
    </source>
</evidence>
<keyword evidence="2" id="KW-0436">Ligase</keyword>
<dbReference type="Proteomes" id="UP000277580">
    <property type="component" value="Unassembled WGS sequence"/>
</dbReference>
<dbReference type="Gene3D" id="1.10.287.40">
    <property type="entry name" value="Serine-tRNA synthetase, tRNA binding domain"/>
    <property type="match status" value="1"/>
</dbReference>
<protein>
    <recommendedName>
        <fullName evidence="1">serine--tRNA ligase</fullName>
        <ecNumber evidence="1">6.1.1.11</ecNumber>
    </recommendedName>
    <alternativeName>
        <fullName evidence="6">Seryl-tRNA synthetase</fullName>
    </alternativeName>
    <alternativeName>
        <fullName evidence="7">Seryl-tRNA(Ser) synthetase</fullName>
    </alternativeName>
</protein>
<dbReference type="InterPro" id="IPR010978">
    <property type="entry name" value="tRNA-bd_arm"/>
</dbReference>
<gene>
    <name evidence="12" type="ORF">P167DRAFT_567056</name>
</gene>
<dbReference type="Pfam" id="PF02403">
    <property type="entry name" value="Seryl_tRNA_N"/>
    <property type="match status" value="1"/>
</dbReference>
<dbReference type="OrthoDB" id="10264585at2759"/>
<evidence type="ECO:0000256" key="4">
    <source>
        <dbReference type="ARBA" id="ARBA00022840"/>
    </source>
</evidence>
<dbReference type="NCBIfam" id="TIGR00414">
    <property type="entry name" value="serS"/>
    <property type="match status" value="1"/>
</dbReference>
<feature type="binding site" evidence="9">
    <location>
        <begin position="433"/>
        <end position="436"/>
    </location>
    <ligand>
        <name>ATP</name>
        <dbReference type="ChEBI" id="CHEBI:30616"/>
    </ligand>
</feature>
<evidence type="ECO:0000256" key="6">
    <source>
        <dbReference type="ARBA" id="ARBA00031113"/>
    </source>
</evidence>
<evidence type="ECO:0000259" key="11">
    <source>
        <dbReference type="PROSITE" id="PS50862"/>
    </source>
</evidence>
<feature type="site" description="Important for serine binding" evidence="8">
    <location>
        <position position="468"/>
    </location>
</feature>
<dbReference type="EMBL" id="ML119149">
    <property type="protein sequence ID" value="RPB09709.1"/>
    <property type="molecule type" value="Genomic_DNA"/>
</dbReference>
<dbReference type="InterPro" id="IPR006195">
    <property type="entry name" value="aa-tRNA-synth_II"/>
</dbReference>
<keyword evidence="13" id="KW-1185">Reference proteome</keyword>
<feature type="binding site" evidence="9">
    <location>
        <begin position="342"/>
        <end position="345"/>
    </location>
    <ligand>
        <name>ATP</name>
        <dbReference type="ChEBI" id="CHEBI:30616"/>
    </ligand>
</feature>
<sequence length="509" mass="55046">MISRLPRQLRKLPRVFCPPPSSIRISGHRLFSSGTSTTPADAASSQPPPTAPKQTPPLRLIRDAADYHTANCINRNYPSLSANPARIVALHSELTALENSARSAREEKNAVLSSIKSYAQKHHAPPPADLHASAKHLKDHIATLTESESRLQAELRSLALALPNRTHAETPLGAEPRLLGYINEGLANTTDWAAKKSHTDIGAELGLLDFASASTVSGWGWYYLLDDLVLLEQALINYALTTARASGWRLVSPPSIVYSHIASAAGFRPRDANGEQQVYALETADGKIPHSLAGTAEIPLAGLGAGRVFEAAELPLKVVGAGRAYRAEAGARGVESKGLYRVHEFTKVELFAWAPADDAAVNDQGGNVVPAPDSAAERVFKEMLVFQKNLISSLGLYARVLEMPTQDLGASACRKIDIEVYMPSRLGKDPWGEVSSLSNCTDYQARRLDTRVKDSSGGRGFVWTLNGTAVAVPRMLIALLEYGYEEGVGVRVPEVLRPFMGGVDVIRRR</sequence>
<dbReference type="InterPro" id="IPR002317">
    <property type="entry name" value="Ser-tRNA-ligase_type_1"/>
</dbReference>
<keyword evidence="5 12" id="KW-0030">Aminoacyl-tRNA synthetase</keyword>
<dbReference type="EC" id="6.1.1.11" evidence="1"/>
<dbReference type="InParanoid" id="A0A3N4KK19"/>
<dbReference type="FunCoup" id="A0A3N4KK19">
    <property type="interactions" value="844"/>
</dbReference>
<dbReference type="PROSITE" id="PS50862">
    <property type="entry name" value="AA_TRNA_LIGASE_II"/>
    <property type="match status" value="1"/>
</dbReference>
<evidence type="ECO:0000256" key="10">
    <source>
        <dbReference type="SAM" id="MobiDB-lite"/>
    </source>
</evidence>
<dbReference type="PANTHER" id="PTHR11778">
    <property type="entry name" value="SERYL-TRNA SYNTHETASE"/>
    <property type="match status" value="1"/>
</dbReference>
<dbReference type="Pfam" id="PF00587">
    <property type="entry name" value="tRNA-synt_2b"/>
    <property type="match status" value="1"/>
</dbReference>
<evidence type="ECO:0000313" key="13">
    <source>
        <dbReference type="Proteomes" id="UP000277580"/>
    </source>
</evidence>
<dbReference type="PIRSF" id="PIRSF001529">
    <property type="entry name" value="Ser-tRNA-synth_IIa"/>
    <property type="match status" value="1"/>
</dbReference>
<dbReference type="Gene3D" id="3.30.930.10">
    <property type="entry name" value="Bira Bifunctional Protein, Domain 2"/>
    <property type="match status" value="1"/>
</dbReference>
<dbReference type="SUPFAM" id="SSF46589">
    <property type="entry name" value="tRNA-binding arm"/>
    <property type="match status" value="1"/>
</dbReference>
<keyword evidence="4 9" id="KW-0067">ATP-binding</keyword>